<sequence length="1561" mass="170253">MRFPRPPRLFVLALSAALAWGPVLGQSYQTQFGAIKFDRSKGPGTVLKGVEVDGSSGSLAIHLPLGPGIGARGLRFQPVLSGRWSPQEEVYPLYIGPSSLDGIPTGEGDPTNWSELSRAAASGGFDLTPGFFQLVFDEDGSESFSENFLQTKVPTQRLTHFQGPEGWSASLSLEVPLAGQVPTEDEALRLIRTFGFSDAGWVIGRMTDQAVAPSTAPFIRRGPSGELVLGLEHPSLAPRQYGVPIVGTASRPGASTPDCYYRFPSDFLVIRGDVAYEFHWRSNRYGTIEKSWYFKGSSSQVNGNTQGLETWTGHRFMSHAAFALASMRNRFGDLIAITADASGHWTAAWSTSNGPTGASITWDGTTLAYHGEGEQPSFAIQGISYNKPHPANAEGVVVGPAAVNQPFDGFKASKITRLSDQSTGEDVQFNFKQEVIAWDGNGTPVDLLEYPESVVFPGRTVTLRWDDRTEFLRNQPQALSLASDHFLAMGGSRGLGYTWLPVYRRGVDQITEADTVSGGLTESPSCPTRRITTHKRMIPLPSRKTGALWTTTAFCDVVTHPDGTSTLTRYVEPSGNDLGGDPSSPTVRMQTLAHLKHQPVEIRHYAAGVDPSADFAVVNPTPNQVYLVPLGSTVAYRVQIYDRWDLRGDSNPDGLFDLSAVPFATRQRTWDRLNQTLETREYTGWDRDTRGWRSIHTLREQVEAAPPLDVEVLSRAMAGQDVSVLPVNPNRGTYRVEVRTYSADVAQWIFGRVESVRVEVQSDQGEGWGATQPLPASQPSTMRTYDQAHPELNRLASVRISSGNEDVTTQYAYKGTSGVEAAQVDSIQLHGTGEGLTGPVGAGYGYDSTYGFMNRISPFGVDWHLEQSADSLERATSQKDANGFTTQAHWDGAGRLTGIQPDAPELGTTIAVDVDNRGYTVSHGSEQAQYRYNPYGELILERRFNGIGWSHRLYGYDAAGRLVAETVWNPGMGDETEWKAPNLVHDASVLISYVPGHYESSCAAEDPRTGNCLRYVKLWEPTVSQYKDASALHRGTSYTYDGYGRLVRKVDPNGQVIETTYGVRQRTQTQASGTPDAVSTTFSSDVDGRLFKVVDALGQSSTYRYDLGGRVASVVQWSGAEGVGPAQSRSWAYSPLGRLAELIQPESGRTSFSDFTLTGAPTHTTYGAGASLPRTVSMTYDPLGRVRSVVSDDGSIHRTVQYDEPGHGAGNNRLTSAQEGGVSRSLIYGALNGRLSTLARGVDGRSFTLGLDWNTDGTLHGRSYPDGRVQVLQYEAAKGLPNGSTFTGGSTATLTYDPDHWGLRSLTFGGAASTFLDYDPDQSRLKYMRHLLSDGSTLRDWNYQYDGLGRLGSDGEDFYGYDALGRLTSVMARDLDPTTGRAASSPYALAQTFDYDPFGNRKLLSTVAVVDWAWGTRPPLPLATTAVIGQRDLRSFAMNGSEVASMAATNHLPESLNGVPTGASYDDQGNLVQIQREPGSTGSAFNTQLRMGYDALGRVRTLIDRQHGTTEVYTYDDEGLRTLVETYQGLGTVAPQDLIRKAYRIYNESRQLVAEYDLVLE</sequence>
<reference evidence="2 3" key="1">
    <citation type="journal article" date="2023" name="Antonie Van Leeuwenhoek">
        <title>Mesoterricola silvestris gen. nov., sp. nov., Mesoterricola sediminis sp. nov., Geothrix oryzae sp. nov., Geothrix edaphica sp. nov., Geothrix rubra sp. nov., and Geothrix limicola sp. nov., six novel members of Acidobacteriota isolated from soils.</title>
        <authorList>
            <person name="Itoh H."/>
            <person name="Sugisawa Y."/>
            <person name="Mise K."/>
            <person name="Xu Z."/>
            <person name="Kuniyasu M."/>
            <person name="Ushijima N."/>
            <person name="Kawano K."/>
            <person name="Kobayashi E."/>
            <person name="Shiratori Y."/>
            <person name="Masuda Y."/>
            <person name="Senoo K."/>
        </authorList>
    </citation>
    <scope>NUCLEOTIDE SEQUENCE [LARGE SCALE GENOMIC DNA]</scope>
    <source>
        <strain evidence="2 3">Red803</strain>
    </source>
</reference>
<dbReference type="PANTHER" id="PTHR32305">
    <property type="match status" value="1"/>
</dbReference>
<dbReference type="InterPro" id="IPR031325">
    <property type="entry name" value="RHS_repeat"/>
</dbReference>
<keyword evidence="3" id="KW-1185">Reference proteome</keyword>
<comment type="caution">
    <text evidence="2">The sequence shown here is derived from an EMBL/GenBank/DDBJ whole genome shotgun (WGS) entry which is preliminary data.</text>
</comment>
<dbReference type="NCBIfam" id="TIGR01643">
    <property type="entry name" value="YD_repeat_2x"/>
    <property type="match status" value="1"/>
</dbReference>
<evidence type="ECO:0008006" key="4">
    <source>
        <dbReference type="Google" id="ProtNLM"/>
    </source>
</evidence>
<organism evidence="2 3">
    <name type="scientific">Geothrix rubra</name>
    <dbReference type="NCBI Taxonomy" id="2927977"/>
    <lineage>
        <taxon>Bacteria</taxon>
        <taxon>Pseudomonadati</taxon>
        <taxon>Acidobacteriota</taxon>
        <taxon>Holophagae</taxon>
        <taxon>Holophagales</taxon>
        <taxon>Holophagaceae</taxon>
        <taxon>Geothrix</taxon>
    </lineage>
</organism>
<evidence type="ECO:0000256" key="1">
    <source>
        <dbReference type="SAM" id="SignalP"/>
    </source>
</evidence>
<dbReference type="PANTHER" id="PTHR32305:SF15">
    <property type="entry name" value="PROTEIN RHSA-RELATED"/>
    <property type="match status" value="1"/>
</dbReference>
<dbReference type="Pfam" id="PF05593">
    <property type="entry name" value="RHS_repeat"/>
    <property type="match status" value="1"/>
</dbReference>
<evidence type="ECO:0000313" key="3">
    <source>
        <dbReference type="Proteomes" id="UP001165089"/>
    </source>
</evidence>
<dbReference type="EMBL" id="BSDD01000005">
    <property type="protein sequence ID" value="GLH71154.1"/>
    <property type="molecule type" value="Genomic_DNA"/>
</dbReference>
<dbReference type="Gene3D" id="2.180.10.10">
    <property type="entry name" value="RHS repeat-associated core"/>
    <property type="match status" value="2"/>
</dbReference>
<dbReference type="InterPro" id="IPR006530">
    <property type="entry name" value="YD"/>
</dbReference>
<protein>
    <recommendedName>
        <fullName evidence="4">RHS repeat protein</fullName>
    </recommendedName>
</protein>
<gene>
    <name evidence="2" type="ORF">GETHPA_26870</name>
</gene>
<evidence type="ECO:0000313" key="2">
    <source>
        <dbReference type="EMBL" id="GLH71154.1"/>
    </source>
</evidence>
<name>A0ABQ5Q8K5_9BACT</name>
<accession>A0ABQ5Q8K5</accession>
<proteinExistence type="predicted"/>
<dbReference type="RefSeq" id="WP_285727120.1">
    <property type="nucleotide sequence ID" value="NZ_BSDD01000005.1"/>
</dbReference>
<dbReference type="InterPro" id="IPR050708">
    <property type="entry name" value="T6SS_VgrG/RHS"/>
</dbReference>
<keyword evidence="1" id="KW-0732">Signal</keyword>
<feature type="signal peptide" evidence="1">
    <location>
        <begin position="1"/>
        <end position="25"/>
    </location>
</feature>
<feature type="chain" id="PRO_5045198259" description="RHS repeat protein" evidence="1">
    <location>
        <begin position="26"/>
        <end position="1561"/>
    </location>
</feature>
<dbReference type="Proteomes" id="UP001165089">
    <property type="component" value="Unassembled WGS sequence"/>
</dbReference>